<feature type="region of interest" description="Disordered" evidence="8">
    <location>
        <begin position="1"/>
        <end position="26"/>
    </location>
</feature>
<feature type="domain" description="Zn(2)-C6 fungal-type" evidence="9">
    <location>
        <begin position="34"/>
        <end position="62"/>
    </location>
</feature>
<dbReference type="OrthoDB" id="2441642at2759"/>
<dbReference type="STRING" id="1151754.M9MER1"/>
<dbReference type="GO" id="GO:0000981">
    <property type="term" value="F:DNA-binding transcription factor activity, RNA polymerase II-specific"/>
    <property type="evidence" value="ECO:0007669"/>
    <property type="project" value="InterPro"/>
</dbReference>
<dbReference type="GO" id="GO:0043565">
    <property type="term" value="F:sequence-specific DNA binding"/>
    <property type="evidence" value="ECO:0007669"/>
    <property type="project" value="TreeGrafter"/>
</dbReference>
<sequence>MVKVKREGRKAKRTTVPPRASEADAAKRERSLRACTRCRARKQRCDNGLPHCSNCIKGGVACEAFPINVVSRENLLQLYDQLQDSTRRNSVLQEELDVVRLVNHDPLSQFSVLVAHQASNNHAGEQATWTEQELKHEVNVAYTHNQRRERSASPALTTKDKRKNAAPLSRSSGQQAPAVPALEGFMELLGSCFPAVAPAVCLAVNSVTTSRTHECANNVAVMASLPMQELFSILAMRSGLAGQAAIKAPTSRMEASVKETAGMFFAAADMTRVAAIMLWTLLALVKRRVEDLLRLDKVLTGFMKVWQTRAASEASALLCDAMTIFYRAYSWIHLQTAIIGGSLQIEVSSVISLDAMDASRCKLEMRSFASAFQVEVARLEYQTLCLFSMPTGCLTDMQHAEAVWALLTTLKQLSDVLEQRTLLLGAGFDSATPEQDGLLRAKLAVQLYGVFPRLLARHNADRRLWRWLANAGPLAATALSLYQFAWVQFGWLGDHALDAAVLADLLAAFAWIHQQQALHNASRPDWAKTVEAAIELGEHSLARWPHLSGTLTATLHELRAVREYAAFGAPLWPPVPAYSASSPAQTSSIRTPTGSEVALHPSGWLHWASDDANVSLAAQMAADNPWCEPELHSAPLRDELRTAPVLVYMDEANRAS</sequence>
<dbReference type="PANTHER" id="PTHR47782">
    <property type="entry name" value="ZN(II)2CYS6 TRANSCRIPTION FACTOR (EUROFUNG)-RELATED"/>
    <property type="match status" value="1"/>
</dbReference>
<dbReference type="CDD" id="cd00067">
    <property type="entry name" value="GAL4"/>
    <property type="match status" value="1"/>
</dbReference>
<dbReference type="PROSITE" id="PS00463">
    <property type="entry name" value="ZN2_CY6_FUNGAL_1"/>
    <property type="match status" value="1"/>
</dbReference>
<evidence type="ECO:0000256" key="8">
    <source>
        <dbReference type="SAM" id="MobiDB-lite"/>
    </source>
</evidence>
<evidence type="ECO:0000256" key="1">
    <source>
        <dbReference type="ARBA" id="ARBA00004123"/>
    </source>
</evidence>
<dbReference type="InterPro" id="IPR001138">
    <property type="entry name" value="Zn2Cys6_DnaBD"/>
</dbReference>
<comment type="subcellular location">
    <subcellularLocation>
        <location evidence="1">Nucleus</location>
    </subcellularLocation>
</comment>
<dbReference type="GO" id="GO:0008270">
    <property type="term" value="F:zinc ion binding"/>
    <property type="evidence" value="ECO:0007669"/>
    <property type="project" value="InterPro"/>
</dbReference>
<evidence type="ECO:0000256" key="4">
    <source>
        <dbReference type="ARBA" id="ARBA00023015"/>
    </source>
</evidence>
<dbReference type="SMART" id="SM00066">
    <property type="entry name" value="GAL4"/>
    <property type="match status" value="1"/>
</dbReference>
<keyword evidence="4" id="KW-0805">Transcription regulation</keyword>
<dbReference type="AlphaFoldDB" id="M9MER1"/>
<keyword evidence="2" id="KW-0479">Metal-binding</keyword>
<organism evidence="10 11">
    <name type="scientific">Pseudozyma antarctica (strain T-34)</name>
    <name type="common">Yeast</name>
    <name type="synonym">Candida antarctica</name>
    <dbReference type="NCBI Taxonomy" id="1151754"/>
    <lineage>
        <taxon>Eukaryota</taxon>
        <taxon>Fungi</taxon>
        <taxon>Dikarya</taxon>
        <taxon>Basidiomycota</taxon>
        <taxon>Ustilaginomycotina</taxon>
        <taxon>Ustilaginomycetes</taxon>
        <taxon>Ustilaginales</taxon>
        <taxon>Ustilaginaceae</taxon>
        <taxon>Moesziomyces</taxon>
    </lineage>
</organism>
<evidence type="ECO:0000256" key="5">
    <source>
        <dbReference type="ARBA" id="ARBA00023125"/>
    </source>
</evidence>
<feature type="region of interest" description="Disordered" evidence="8">
    <location>
        <begin position="142"/>
        <end position="175"/>
    </location>
</feature>
<evidence type="ECO:0000313" key="11">
    <source>
        <dbReference type="Proteomes" id="UP000011976"/>
    </source>
</evidence>
<dbReference type="EMBL" id="DF196782">
    <property type="protein sequence ID" value="GAC75523.1"/>
    <property type="molecule type" value="Genomic_DNA"/>
</dbReference>
<dbReference type="InterPro" id="IPR036864">
    <property type="entry name" value="Zn2-C6_fun-type_DNA-bd_sf"/>
</dbReference>
<dbReference type="SUPFAM" id="SSF57701">
    <property type="entry name" value="Zn2/Cys6 DNA-binding domain"/>
    <property type="match status" value="1"/>
</dbReference>
<dbReference type="GO" id="GO:0045944">
    <property type="term" value="P:positive regulation of transcription by RNA polymerase II"/>
    <property type="evidence" value="ECO:0007669"/>
    <property type="project" value="TreeGrafter"/>
</dbReference>
<dbReference type="Gene3D" id="4.10.240.10">
    <property type="entry name" value="Zn(2)-C6 fungal-type DNA-binding domain"/>
    <property type="match status" value="1"/>
</dbReference>
<gene>
    <name evidence="10" type="ORF">PANT_16c00022</name>
</gene>
<accession>M9MER1</accession>
<evidence type="ECO:0000256" key="2">
    <source>
        <dbReference type="ARBA" id="ARBA00022723"/>
    </source>
</evidence>
<dbReference type="InterPro" id="IPR052202">
    <property type="entry name" value="Yeast_MetPath_Reg"/>
</dbReference>
<dbReference type="PROSITE" id="PS50048">
    <property type="entry name" value="ZN2_CY6_FUNGAL_2"/>
    <property type="match status" value="1"/>
</dbReference>
<keyword evidence="5" id="KW-0238">DNA-binding</keyword>
<evidence type="ECO:0000313" key="10">
    <source>
        <dbReference type="EMBL" id="GAC75523.1"/>
    </source>
</evidence>
<dbReference type="Proteomes" id="UP000011976">
    <property type="component" value="Unassembled WGS sequence"/>
</dbReference>
<reference evidence="11" key="1">
    <citation type="journal article" date="2013" name="Genome Announc.">
        <title>Genome sequence of the basidiomycetous yeast Pseudozyma antarctica T-34, a producer of the glycolipid biosurfactants mannosylerythritol lipids.</title>
        <authorList>
            <person name="Morita T."/>
            <person name="Koike H."/>
            <person name="Koyama Y."/>
            <person name="Hagiwara H."/>
            <person name="Ito E."/>
            <person name="Fukuoka T."/>
            <person name="Imura T."/>
            <person name="Machida M."/>
            <person name="Kitamoto D."/>
        </authorList>
    </citation>
    <scope>NUCLEOTIDE SEQUENCE [LARGE SCALE GENOMIC DNA]</scope>
    <source>
        <strain evidence="11">T-34</strain>
    </source>
</reference>
<dbReference type="Pfam" id="PF00172">
    <property type="entry name" value="Zn_clus"/>
    <property type="match status" value="1"/>
</dbReference>
<evidence type="ECO:0000256" key="7">
    <source>
        <dbReference type="ARBA" id="ARBA00023242"/>
    </source>
</evidence>
<feature type="compositionally biased region" description="Basic residues" evidence="8">
    <location>
        <begin position="1"/>
        <end position="13"/>
    </location>
</feature>
<proteinExistence type="predicted"/>
<evidence type="ECO:0000256" key="3">
    <source>
        <dbReference type="ARBA" id="ARBA00022833"/>
    </source>
</evidence>
<name>M9MER1_PSEA3</name>
<evidence type="ECO:0000256" key="6">
    <source>
        <dbReference type="ARBA" id="ARBA00023163"/>
    </source>
</evidence>
<keyword evidence="3" id="KW-0862">Zinc</keyword>
<dbReference type="GO" id="GO:0005634">
    <property type="term" value="C:nucleus"/>
    <property type="evidence" value="ECO:0007669"/>
    <property type="project" value="UniProtKB-SubCell"/>
</dbReference>
<protein>
    <recommendedName>
        <fullName evidence="9">Zn(2)-C6 fungal-type domain-containing protein</fullName>
    </recommendedName>
</protein>
<keyword evidence="7" id="KW-0539">Nucleus</keyword>
<dbReference type="PANTHER" id="PTHR47782:SF12">
    <property type="entry name" value="ZN(II)2CYS6 TRANSCRIPTION FACTOR (EUROFUNG)"/>
    <property type="match status" value="1"/>
</dbReference>
<evidence type="ECO:0000259" key="9">
    <source>
        <dbReference type="PROSITE" id="PS50048"/>
    </source>
</evidence>
<keyword evidence="6" id="KW-0804">Transcription</keyword>